<dbReference type="AlphaFoldDB" id="C4FE12"/>
<dbReference type="Proteomes" id="UP000006408">
    <property type="component" value="Unassembled WGS sequence"/>
</dbReference>
<dbReference type="InterPro" id="IPR036397">
    <property type="entry name" value="RNaseH_sf"/>
</dbReference>
<dbReference type="EMBL" id="ABYS02000004">
    <property type="protein sequence ID" value="EEP21193.1"/>
    <property type="molecule type" value="Genomic_DNA"/>
</dbReference>
<dbReference type="PATRIC" id="fig|518635.7.peg.499"/>
<dbReference type="RefSeq" id="WP_003825771.1">
    <property type="nucleotide sequence ID" value="NZ_AP012322.1"/>
</dbReference>
<evidence type="ECO:0000313" key="3">
    <source>
        <dbReference type="Proteomes" id="UP000006408"/>
    </source>
</evidence>
<proteinExistence type="predicted"/>
<protein>
    <recommendedName>
        <fullName evidence="4">DNA polymerase III subunit epsilon</fullName>
    </recommendedName>
</protein>
<accession>C4FE12</accession>
<dbReference type="GO" id="GO:0003676">
    <property type="term" value="F:nucleic acid binding"/>
    <property type="evidence" value="ECO:0007669"/>
    <property type="project" value="InterPro"/>
</dbReference>
<sequence>MVECGMSWQNEARDDIGQWSLAMPKDADGNVIDWQWVGSLDLAQGIGCLASGDSVETLSAQRIHDDLRNDYMTRDRLEPIIAQCNSSFMTDFDRHLSSYRLPRALAYANRRLNDEINLLLHAGERRHLWKVSRKRQGRGTAVVLGAPEPGGHFPAGLDVEDIQDRTADILNERAERRKAERAQHVASSMLMAQASLSGIDDAAQGEAANRSPRKSANDWRNAYLPGRGIDTVMGIDIETTGTDPARDYIIDVGFEYMNMMSARPADFPSEYTYEQSSYTPGCAYGQSRLSFGVTDANAKVGNPFIAKFTGIDVRERGAASGCRIFDEWPEAQLGLLQRLVQQPYVAHNATFEHGFFMLNVTGYAEAYRAGGIVIVDTMPMSRQWDPGSVETPEHPYGDNTLDAYAKRQGALQADQNERHLGLEDAHIMLVAMKHQLEWLHEQRKGPWGPDGRPGVGGKQCGRR</sequence>
<dbReference type="Gene3D" id="3.30.420.10">
    <property type="entry name" value="Ribonuclease H-like superfamily/Ribonuclease H"/>
    <property type="match status" value="1"/>
</dbReference>
<evidence type="ECO:0000313" key="2">
    <source>
        <dbReference type="EMBL" id="EEP21193.1"/>
    </source>
</evidence>
<evidence type="ECO:0000256" key="1">
    <source>
        <dbReference type="SAM" id="MobiDB-lite"/>
    </source>
</evidence>
<reference evidence="2" key="1">
    <citation type="submission" date="2009-04" db="EMBL/GenBank/DDBJ databases">
        <authorList>
            <person name="Weinstock G."/>
            <person name="Sodergren E."/>
            <person name="Clifton S."/>
            <person name="Fulton L."/>
            <person name="Fulton B."/>
            <person name="Courtney L."/>
            <person name="Fronick C."/>
            <person name="Harrison M."/>
            <person name="Strong C."/>
            <person name="Farmer C."/>
            <person name="Delahaunty K."/>
            <person name="Markovic C."/>
            <person name="Hall O."/>
            <person name="Minx P."/>
            <person name="Tomlinson C."/>
            <person name="Mitreva M."/>
            <person name="Nelson J."/>
            <person name="Hou S."/>
            <person name="Wollam A."/>
            <person name="Pepin K.H."/>
            <person name="Johnson M."/>
            <person name="Bhonagiri V."/>
            <person name="Nash W.E."/>
            <person name="Warren W."/>
            <person name="Chinwalla A."/>
            <person name="Mardis E.R."/>
            <person name="Wilson R.K."/>
        </authorList>
    </citation>
    <scope>NUCLEOTIDE SEQUENCE [LARGE SCALE GENOMIC DNA]</scope>
    <source>
        <strain evidence="2">DSM 20098</strain>
    </source>
</reference>
<evidence type="ECO:0008006" key="4">
    <source>
        <dbReference type="Google" id="ProtNLM"/>
    </source>
</evidence>
<keyword evidence="3" id="KW-1185">Reference proteome</keyword>
<dbReference type="GeneID" id="42864830"/>
<dbReference type="SUPFAM" id="SSF53098">
    <property type="entry name" value="Ribonuclease H-like"/>
    <property type="match status" value="1"/>
</dbReference>
<gene>
    <name evidence="2" type="ORF">BIFANG_02550</name>
</gene>
<organism evidence="2 3">
    <name type="scientific">Bifidobacterium angulatum DSM 20098 = JCM 7096</name>
    <dbReference type="NCBI Taxonomy" id="518635"/>
    <lineage>
        <taxon>Bacteria</taxon>
        <taxon>Bacillati</taxon>
        <taxon>Actinomycetota</taxon>
        <taxon>Actinomycetes</taxon>
        <taxon>Bifidobacteriales</taxon>
        <taxon>Bifidobacteriaceae</taxon>
        <taxon>Bifidobacterium</taxon>
    </lineage>
</organism>
<dbReference type="STRING" id="1683.Bang102_004615"/>
<name>C4FE12_9BIFI</name>
<feature type="region of interest" description="Disordered" evidence="1">
    <location>
        <begin position="442"/>
        <end position="463"/>
    </location>
</feature>
<dbReference type="eggNOG" id="COG0847">
    <property type="taxonomic scope" value="Bacteria"/>
</dbReference>
<comment type="caution">
    <text evidence="2">The sequence shown here is derived from an EMBL/GenBank/DDBJ whole genome shotgun (WGS) entry which is preliminary data.</text>
</comment>
<dbReference type="HOGENOM" id="CLU_562210_0_0_11"/>
<dbReference type="InterPro" id="IPR012337">
    <property type="entry name" value="RNaseH-like_sf"/>
</dbReference>
<feature type="compositionally biased region" description="Gly residues" evidence="1">
    <location>
        <begin position="451"/>
        <end position="463"/>
    </location>
</feature>